<dbReference type="OMA" id="FSNDNAR"/>
<dbReference type="GO" id="GO:0051539">
    <property type="term" value="F:4 iron, 4 sulfur cluster binding"/>
    <property type="evidence" value="ECO:0007669"/>
    <property type="project" value="UniProtKB-KW"/>
</dbReference>
<evidence type="ECO:0000256" key="10">
    <source>
        <dbReference type="ARBA" id="ARBA00022840"/>
    </source>
</evidence>
<evidence type="ECO:0000256" key="4">
    <source>
        <dbReference type="ARBA" id="ARBA00022485"/>
    </source>
</evidence>
<dbReference type="Pfam" id="PF13307">
    <property type="entry name" value="Helicase_C_2"/>
    <property type="match status" value="1"/>
</dbReference>
<reference evidence="20 21" key="1">
    <citation type="journal article" date="2014" name="Genome Biol. Evol.">
        <title>The genome of the myxosporean Thelohanellus kitauei shows adaptations to nutrient acquisition within its fish host.</title>
        <authorList>
            <person name="Yang Y."/>
            <person name="Xiong J."/>
            <person name="Zhou Z."/>
            <person name="Huo F."/>
            <person name="Miao W."/>
            <person name="Ran C."/>
            <person name="Liu Y."/>
            <person name="Zhang J."/>
            <person name="Feng J."/>
            <person name="Wang M."/>
            <person name="Wang M."/>
            <person name="Wang L."/>
            <person name="Yao B."/>
        </authorList>
    </citation>
    <scope>NUCLEOTIDE SEQUENCE [LARGE SCALE GENOMIC DNA]</scope>
    <source>
        <strain evidence="20">Wuqing</strain>
    </source>
</reference>
<dbReference type="InterPro" id="IPR027417">
    <property type="entry name" value="P-loop_NTPase"/>
</dbReference>
<dbReference type="InterPro" id="IPR006554">
    <property type="entry name" value="Helicase-like_DEXD_c2"/>
</dbReference>
<evidence type="ECO:0000256" key="1">
    <source>
        <dbReference type="ARBA" id="ARBA00001966"/>
    </source>
</evidence>
<organism evidence="20 21">
    <name type="scientific">Thelohanellus kitauei</name>
    <name type="common">Myxosporean</name>
    <dbReference type="NCBI Taxonomy" id="669202"/>
    <lineage>
        <taxon>Eukaryota</taxon>
        <taxon>Metazoa</taxon>
        <taxon>Cnidaria</taxon>
        <taxon>Myxozoa</taxon>
        <taxon>Myxosporea</taxon>
        <taxon>Bivalvulida</taxon>
        <taxon>Platysporina</taxon>
        <taxon>Myxobolidae</taxon>
        <taxon>Thelohanellus</taxon>
    </lineage>
</organism>
<gene>
    <name evidence="20" type="ORF">RF11_10031</name>
</gene>
<keyword evidence="5" id="KW-0479">Metal-binding</keyword>
<evidence type="ECO:0000256" key="11">
    <source>
        <dbReference type="ARBA" id="ARBA00023004"/>
    </source>
</evidence>
<comment type="subcellular location">
    <subcellularLocation>
        <location evidence="2">Nucleus</location>
    </subcellularLocation>
</comment>
<evidence type="ECO:0000256" key="14">
    <source>
        <dbReference type="ARBA" id="ARBA00023235"/>
    </source>
</evidence>
<dbReference type="FunFam" id="3.40.50.300:FF:000731">
    <property type="entry name" value="Fanconi anemia group J protein homolog"/>
    <property type="match status" value="1"/>
</dbReference>
<dbReference type="InterPro" id="IPR010614">
    <property type="entry name" value="RAD3-like_helicase_DEAD"/>
</dbReference>
<evidence type="ECO:0000256" key="12">
    <source>
        <dbReference type="ARBA" id="ARBA00023014"/>
    </source>
</evidence>
<dbReference type="PANTHER" id="PTHR11472:SF47">
    <property type="entry name" value="FANCONI ANEMIA GROUP J PROTEIN"/>
    <property type="match status" value="1"/>
</dbReference>
<evidence type="ECO:0000256" key="7">
    <source>
        <dbReference type="ARBA" id="ARBA00022763"/>
    </source>
</evidence>
<keyword evidence="7" id="KW-0227">DNA damage</keyword>
<dbReference type="GO" id="GO:0005524">
    <property type="term" value="F:ATP binding"/>
    <property type="evidence" value="ECO:0007669"/>
    <property type="project" value="UniProtKB-KW"/>
</dbReference>
<evidence type="ECO:0000256" key="16">
    <source>
        <dbReference type="ARBA" id="ARBA00044969"/>
    </source>
</evidence>
<keyword evidence="12" id="KW-0411">Iron-sulfur</keyword>
<evidence type="ECO:0000256" key="3">
    <source>
        <dbReference type="ARBA" id="ARBA00008792"/>
    </source>
</evidence>
<keyword evidence="6" id="KW-0547">Nucleotide-binding</keyword>
<keyword evidence="14" id="KW-0413">Isomerase</keyword>
<dbReference type="GO" id="GO:0005634">
    <property type="term" value="C:nucleus"/>
    <property type="evidence" value="ECO:0007669"/>
    <property type="project" value="UniProtKB-SubCell"/>
</dbReference>
<dbReference type="SMART" id="SM00491">
    <property type="entry name" value="HELICc2"/>
    <property type="match status" value="1"/>
</dbReference>
<dbReference type="InterPro" id="IPR002464">
    <property type="entry name" value="DNA/RNA_helicase_DEAH_CS"/>
</dbReference>
<dbReference type="EC" id="5.6.2.3" evidence="16"/>
<sequence length="805" mass="92079">MSHIITSIKKSQNCLIESPTGTGKTLALLCASLGWLDDFKRNSQKNAENLDEPDISRVVDSKQDIDSIEDDLFHIPQDKLKKKKIIYKKEKPAEAKKENHARIYYCTRTHRQIAQVVSELKRTKYANMFKMSILSSRKMSCVNTTALKSSSVTDKCRQLIDKSVPFYERCHFYQNVNLSDSNKKLREKGLDNCWNLEDFVAFCQEMNSCPYFSAQKLTEKADLIFAPYNYVMNPVISEQMSLDLENSVVILDEAHNVEDICRSSMSACFYYNSLTSCYKELGAISSFHGKDEDSTLLMKSYMVVNGFISAFSNWLKSQESELEQKDVMVLEKVFSGEECKQSIQDFMKIDPGCFKDNMMHLQRITESFTKEDFSHIPRPSEICTTTLTSVFMLLEHLIVKSTKFFVVSVTKGSIDDLEGGQTNFLLQENTQDDKLAYSSKSNDIRANFICLSPSLAFSHVSRHCRCVVLASGTLSPMNSFAPELGSPFDVAFQTSNYLLPGQAVVYTLGVDTANHPLRLTFNHVNNLKHQDEVGAIVLSICEIVMGGVLCFFPSYSVMEKFYRRWEMTDVINSISKIKVVFCEQRGMKTSDVDEMIDSYFSFCKITRRTTGAVLFAVCRGRISEGIDFRDNRARAVITLGIPYPNIKVLDIERKMSFNDESKRLSSISNVLTGREWYNTQAFRALNQALGRCIRHRDDWGAIIMIDERLMRSYDSSSLNYLSAWVRKYQIDFTNFNEFTSSLQDFFDSKKGLYTTEEEDTIKENRAPSYLKNLLPKSSGLSKRKYFKNGMSRVQGKIDFSRNKNT</sequence>
<dbReference type="Gene3D" id="3.40.50.300">
    <property type="entry name" value="P-loop containing nucleotide triphosphate hydrolases"/>
    <property type="match status" value="2"/>
</dbReference>
<feature type="domain" description="Helicase ATP-binding" evidence="19">
    <location>
        <begin position="1"/>
        <end position="301"/>
    </location>
</feature>
<evidence type="ECO:0000256" key="5">
    <source>
        <dbReference type="ARBA" id="ARBA00022723"/>
    </source>
</evidence>
<evidence type="ECO:0000256" key="17">
    <source>
        <dbReference type="ARBA" id="ARBA00048954"/>
    </source>
</evidence>
<dbReference type="GO" id="GO:0006289">
    <property type="term" value="P:nucleotide-excision repair"/>
    <property type="evidence" value="ECO:0007669"/>
    <property type="project" value="TreeGrafter"/>
</dbReference>
<dbReference type="OrthoDB" id="19182at2759"/>
<keyword evidence="9" id="KW-0347">Helicase</keyword>
<evidence type="ECO:0000256" key="2">
    <source>
        <dbReference type="ARBA" id="ARBA00004123"/>
    </source>
</evidence>
<comment type="cofactor">
    <cofactor evidence="1">
        <name>[4Fe-4S] cluster</name>
        <dbReference type="ChEBI" id="CHEBI:49883"/>
    </cofactor>
</comment>
<name>A0A0C2JXS6_THEKT</name>
<dbReference type="InterPro" id="IPR013020">
    <property type="entry name" value="Rad3/Chl1-like"/>
</dbReference>
<dbReference type="GO" id="GO:0003677">
    <property type="term" value="F:DNA binding"/>
    <property type="evidence" value="ECO:0007669"/>
    <property type="project" value="InterPro"/>
</dbReference>
<dbReference type="InterPro" id="IPR006555">
    <property type="entry name" value="ATP-dep_Helicase_C"/>
</dbReference>
<dbReference type="InterPro" id="IPR014013">
    <property type="entry name" value="Helic_SF1/SF2_ATP-bd_DinG/Rad3"/>
</dbReference>
<dbReference type="GO" id="GO:0043139">
    <property type="term" value="F:5'-3' DNA helicase activity"/>
    <property type="evidence" value="ECO:0007669"/>
    <property type="project" value="UniProtKB-EC"/>
</dbReference>
<evidence type="ECO:0000313" key="20">
    <source>
        <dbReference type="EMBL" id="KII74293.1"/>
    </source>
</evidence>
<evidence type="ECO:0000256" key="9">
    <source>
        <dbReference type="ARBA" id="ARBA00022806"/>
    </source>
</evidence>
<dbReference type="InterPro" id="IPR045028">
    <property type="entry name" value="DinG/Rad3-like"/>
</dbReference>
<dbReference type="AlphaFoldDB" id="A0A0C2JXS6"/>
<dbReference type="NCBIfam" id="TIGR00604">
    <property type="entry name" value="rad3"/>
    <property type="match status" value="1"/>
</dbReference>
<comment type="similarity">
    <text evidence="3">Belongs to the DEAD box helicase family. DEAH subfamily.</text>
</comment>
<dbReference type="GO" id="GO:0016818">
    <property type="term" value="F:hydrolase activity, acting on acid anhydrides, in phosphorus-containing anhydrides"/>
    <property type="evidence" value="ECO:0007669"/>
    <property type="project" value="InterPro"/>
</dbReference>
<proteinExistence type="inferred from homology"/>
<keyword evidence="11" id="KW-0408">Iron</keyword>
<keyword evidence="4" id="KW-0004">4Fe-4S</keyword>
<evidence type="ECO:0000256" key="13">
    <source>
        <dbReference type="ARBA" id="ARBA00023204"/>
    </source>
</evidence>
<dbReference type="PANTHER" id="PTHR11472">
    <property type="entry name" value="DNA REPAIR DEAD HELICASE RAD3/XP-D SUBFAMILY MEMBER"/>
    <property type="match status" value="1"/>
</dbReference>
<protein>
    <recommendedName>
        <fullName evidence="16">DNA 5'-3' helicase</fullName>
        <ecNumber evidence="16">5.6.2.3</ecNumber>
    </recommendedName>
    <alternativeName>
        <fullName evidence="18">DNA 5'-3' helicase FANCJ</fullName>
    </alternativeName>
</protein>
<comment type="catalytic activity">
    <reaction evidence="17">
        <text>ATP + H2O = ADP + phosphate + H(+)</text>
        <dbReference type="Rhea" id="RHEA:13065"/>
        <dbReference type="ChEBI" id="CHEBI:15377"/>
        <dbReference type="ChEBI" id="CHEBI:15378"/>
        <dbReference type="ChEBI" id="CHEBI:30616"/>
        <dbReference type="ChEBI" id="CHEBI:43474"/>
        <dbReference type="ChEBI" id="CHEBI:456216"/>
        <dbReference type="EC" id="5.6.2.3"/>
    </reaction>
</comment>
<keyword evidence="10" id="KW-0067">ATP-binding</keyword>
<dbReference type="GO" id="GO:1990918">
    <property type="term" value="P:double-strand break repair involved in meiotic recombination"/>
    <property type="evidence" value="ECO:0007669"/>
    <property type="project" value="TreeGrafter"/>
</dbReference>
<dbReference type="Pfam" id="PF06733">
    <property type="entry name" value="DEAD_2"/>
    <property type="match status" value="1"/>
</dbReference>
<evidence type="ECO:0000256" key="6">
    <source>
        <dbReference type="ARBA" id="ARBA00022741"/>
    </source>
</evidence>
<evidence type="ECO:0000256" key="15">
    <source>
        <dbReference type="ARBA" id="ARBA00023242"/>
    </source>
</evidence>
<comment type="caution">
    <text evidence="20">The sequence shown here is derived from an EMBL/GenBank/DDBJ whole genome shotgun (WGS) entry which is preliminary data.</text>
</comment>
<dbReference type="PROSITE" id="PS51193">
    <property type="entry name" value="HELICASE_ATP_BIND_2"/>
    <property type="match status" value="1"/>
</dbReference>
<evidence type="ECO:0000313" key="21">
    <source>
        <dbReference type="Proteomes" id="UP000031668"/>
    </source>
</evidence>
<dbReference type="EMBL" id="JWZT01000471">
    <property type="protein sequence ID" value="KII74293.1"/>
    <property type="molecule type" value="Genomic_DNA"/>
</dbReference>
<dbReference type="GO" id="GO:0046872">
    <property type="term" value="F:metal ion binding"/>
    <property type="evidence" value="ECO:0007669"/>
    <property type="project" value="UniProtKB-KW"/>
</dbReference>
<keyword evidence="8" id="KW-0378">Hydrolase</keyword>
<accession>A0A0C2JXS6</accession>
<evidence type="ECO:0000259" key="19">
    <source>
        <dbReference type="PROSITE" id="PS51193"/>
    </source>
</evidence>
<dbReference type="SUPFAM" id="SSF52540">
    <property type="entry name" value="P-loop containing nucleoside triphosphate hydrolases"/>
    <property type="match status" value="1"/>
</dbReference>
<keyword evidence="15" id="KW-0539">Nucleus</keyword>
<evidence type="ECO:0000256" key="8">
    <source>
        <dbReference type="ARBA" id="ARBA00022801"/>
    </source>
</evidence>
<keyword evidence="21" id="KW-1185">Reference proteome</keyword>
<evidence type="ECO:0000256" key="18">
    <source>
        <dbReference type="ARBA" id="ARBA00082714"/>
    </source>
</evidence>
<dbReference type="PROSITE" id="PS00690">
    <property type="entry name" value="DEAH_ATP_HELICASE"/>
    <property type="match status" value="1"/>
</dbReference>
<dbReference type="CDD" id="cd18788">
    <property type="entry name" value="SF2_C_XPD"/>
    <property type="match status" value="1"/>
</dbReference>
<dbReference type="Proteomes" id="UP000031668">
    <property type="component" value="Unassembled WGS sequence"/>
</dbReference>
<dbReference type="SMART" id="SM00488">
    <property type="entry name" value="DEXDc2"/>
    <property type="match status" value="1"/>
</dbReference>
<keyword evidence="13" id="KW-0234">DNA repair</keyword>